<dbReference type="Gene3D" id="3.40.640.10">
    <property type="entry name" value="Type I PLP-dependent aspartate aminotransferase-like (Major domain)"/>
    <property type="match status" value="2"/>
</dbReference>
<dbReference type="GO" id="GO:0016829">
    <property type="term" value="F:lyase activity"/>
    <property type="evidence" value="ECO:0007669"/>
    <property type="project" value="UniProtKB-KW"/>
</dbReference>
<comment type="cofactor">
    <cofactor evidence="1">
        <name>pyridoxal 5'-phosphate</name>
        <dbReference type="ChEBI" id="CHEBI:597326"/>
    </cofactor>
</comment>
<gene>
    <name evidence="5" type="primary">GLY1</name>
    <name evidence="5" type="ORF">EDC05_005522</name>
</gene>
<dbReference type="SUPFAM" id="SSF53383">
    <property type="entry name" value="PLP-dependent transferases"/>
    <property type="match status" value="1"/>
</dbReference>
<protein>
    <submittedName>
        <fullName evidence="5">Threonine aldolase</fullName>
        <ecNumber evidence="5">4.1.2.48</ecNumber>
    </submittedName>
</protein>
<name>A0ABQ8PFD1_9FUNG</name>
<dbReference type="Gene3D" id="3.90.1150.10">
    <property type="entry name" value="Aspartate Aminotransferase, domain 1"/>
    <property type="match status" value="1"/>
</dbReference>
<dbReference type="InterPro" id="IPR015424">
    <property type="entry name" value="PyrdxlP-dep_Trfase"/>
</dbReference>
<dbReference type="PIRSF" id="PIRSF017617">
    <property type="entry name" value="Thr_aldolase"/>
    <property type="match status" value="1"/>
</dbReference>
<evidence type="ECO:0000313" key="5">
    <source>
        <dbReference type="EMBL" id="KAJ1988052.1"/>
    </source>
</evidence>
<accession>A0ABQ8PFD1</accession>
<dbReference type="Proteomes" id="UP001151295">
    <property type="component" value="Unassembled WGS sequence"/>
</dbReference>
<dbReference type="InterPro" id="IPR001597">
    <property type="entry name" value="ArAA_b-elim_lyase/Thr_aldolase"/>
</dbReference>
<dbReference type="EMBL" id="JANBQD010000107">
    <property type="protein sequence ID" value="KAJ1988052.1"/>
    <property type="molecule type" value="Genomic_DNA"/>
</dbReference>
<evidence type="ECO:0000256" key="2">
    <source>
        <dbReference type="ARBA" id="ARBA00006966"/>
    </source>
</evidence>
<dbReference type="PANTHER" id="PTHR48097">
    <property type="entry name" value="L-THREONINE ALDOLASE-RELATED"/>
    <property type="match status" value="1"/>
</dbReference>
<organism evidence="5 6">
    <name type="scientific">Coemansia umbellata</name>
    <dbReference type="NCBI Taxonomy" id="1424467"/>
    <lineage>
        <taxon>Eukaryota</taxon>
        <taxon>Fungi</taxon>
        <taxon>Fungi incertae sedis</taxon>
        <taxon>Zoopagomycota</taxon>
        <taxon>Kickxellomycotina</taxon>
        <taxon>Kickxellomycetes</taxon>
        <taxon>Kickxellales</taxon>
        <taxon>Kickxellaceae</taxon>
        <taxon>Coemansia</taxon>
    </lineage>
</organism>
<dbReference type="Pfam" id="PF01212">
    <property type="entry name" value="Beta_elim_lyase"/>
    <property type="match status" value="1"/>
</dbReference>
<evidence type="ECO:0000313" key="6">
    <source>
        <dbReference type="Proteomes" id="UP001151295"/>
    </source>
</evidence>
<comment type="caution">
    <text evidence="5">The sequence shown here is derived from an EMBL/GenBank/DDBJ whole genome shotgun (WGS) entry which is preliminary data.</text>
</comment>
<dbReference type="InterPro" id="IPR015422">
    <property type="entry name" value="PyrdxlP-dep_Trfase_small"/>
</dbReference>
<keyword evidence="5" id="KW-0456">Lyase</keyword>
<evidence type="ECO:0000256" key="1">
    <source>
        <dbReference type="ARBA" id="ARBA00001933"/>
    </source>
</evidence>
<evidence type="ECO:0000256" key="3">
    <source>
        <dbReference type="ARBA" id="ARBA00022898"/>
    </source>
</evidence>
<dbReference type="InterPro" id="IPR023603">
    <property type="entry name" value="Low_specificity_L-TA-like"/>
</dbReference>
<reference evidence="5" key="1">
    <citation type="submission" date="2022-07" db="EMBL/GenBank/DDBJ databases">
        <title>Phylogenomic reconstructions and comparative analyses of Kickxellomycotina fungi.</title>
        <authorList>
            <person name="Reynolds N.K."/>
            <person name="Stajich J.E."/>
            <person name="Barry K."/>
            <person name="Grigoriev I.V."/>
            <person name="Crous P."/>
            <person name="Smith M.E."/>
        </authorList>
    </citation>
    <scope>NUCLEOTIDE SEQUENCE</scope>
    <source>
        <strain evidence="5">BCRC 34882</strain>
    </source>
</reference>
<feature type="domain" description="Aromatic amino acid beta-eliminating lyase/threonine aldolase" evidence="4">
    <location>
        <begin position="105"/>
        <end position="299"/>
    </location>
</feature>
<keyword evidence="3" id="KW-0663">Pyridoxal phosphate</keyword>
<dbReference type="EC" id="4.1.2.48" evidence="5"/>
<dbReference type="PANTHER" id="PTHR48097:SF9">
    <property type="entry name" value="L-THREONINE ALDOLASE"/>
    <property type="match status" value="1"/>
</dbReference>
<keyword evidence="6" id="KW-1185">Reference proteome</keyword>
<proteinExistence type="inferred from homology"/>
<dbReference type="InterPro" id="IPR015421">
    <property type="entry name" value="PyrdxlP-dep_Trfase_major"/>
</dbReference>
<evidence type="ECO:0000259" key="4">
    <source>
        <dbReference type="Pfam" id="PF01212"/>
    </source>
</evidence>
<comment type="similarity">
    <text evidence="2">Belongs to the threonine aldolase family.</text>
</comment>
<sequence length="365" mass="40274">MAGMVDTDMQDALRSPGKDTLKAELFALVTELYKEHKLLLSNVPAMAIVQLALHATDELWSNWHLRSDAVTKSTPEMLTRMVSSAVGDDVYGEDPTVAELENKQYECRGASLHTQAMMPPIGAHGNLAKKDVEENLILGHFLYHMAPTRLVCLENNFSGIVMPLDDVREISELCKLHKIPIHMDGARLWSASIATGHSLVAYAQHVDLLNLCLSKGMGCPVGALLVGSAEVIERARHFRKAFGGGWRQAGVLTAARLFAIENIWPTMEYSHKLAQRLALGLVDLGFSLALSVETNMVFISEDTGNEGAVVGKQELMKLVNYLKTKGIILESPYQGSIRIVLHYQITEECIEVILDAARELYNEHA</sequence>